<dbReference type="InterPro" id="IPR000914">
    <property type="entry name" value="SBP_5_dom"/>
</dbReference>
<dbReference type="Pfam" id="PF00496">
    <property type="entry name" value="SBP_bac_5"/>
    <property type="match status" value="1"/>
</dbReference>
<dbReference type="PIRSF" id="PIRSF002741">
    <property type="entry name" value="MppA"/>
    <property type="match status" value="1"/>
</dbReference>
<dbReference type="RefSeq" id="WP_344593694.1">
    <property type="nucleotide sequence ID" value="NZ_BAAARW010000023.1"/>
</dbReference>
<gene>
    <name evidence="6" type="ORF">GCM10010191_61850</name>
</gene>
<evidence type="ECO:0000313" key="6">
    <source>
        <dbReference type="EMBL" id="GAA2438321.1"/>
    </source>
</evidence>
<feature type="chain" id="PRO_5046254602" evidence="4">
    <location>
        <begin position="21"/>
        <end position="526"/>
    </location>
</feature>
<sequence>MQKPALALGALAAAATTLLAATGCGTGGSSGGRTGGTFTYALGDEPDTFNPALQDEHTDPVTELVFRGLTRHDAANRVVPGLASSWRVSKDEKEYTFTLRPGLTWHDGKPITSRDVRFTVEAMKGAGADAPLSRNFTAVSSVDTPDDTTVTLKLGKPFAPLLDVVSAGLLPEHLLKGKKITDAGFGQRPVGAGPFRLTGYKPGQYAELEPFDGYYEGRPKLPKIVVKYVPDDTARLIQLKNGEVDGAHVQPQQLAKVRGDGRLRVETYPTADYRALMFNFKKPVFADRRIRQAMNHAVDRDAFVKSVLLGQGTPATGPLDESPYKAPGAAPFTHDPAKVDELMKTAGYAKNAQNLWAKDGKTVRFELSTFAEDSSRVAILNVAATQLKAKGFDVVPNPRPRDWVRKHWGDLEAFVVGWGTPYDPDTSVYGPFHSSQALDKGGSNYGTYSNPDVDKALDRARDTSDPAERKAAYADFQKALAEDPPFVWISYLRTANAVPAALKGPARRTLGHHGYGFFWNAEKWSW</sequence>
<keyword evidence="7" id="KW-1185">Reference proteome</keyword>
<dbReference type="Gene3D" id="3.10.105.10">
    <property type="entry name" value="Dipeptide-binding Protein, Domain 3"/>
    <property type="match status" value="1"/>
</dbReference>
<dbReference type="PROSITE" id="PS51257">
    <property type="entry name" value="PROKAR_LIPOPROTEIN"/>
    <property type="match status" value="1"/>
</dbReference>
<feature type="signal peptide" evidence="4">
    <location>
        <begin position="1"/>
        <end position="20"/>
    </location>
</feature>
<keyword evidence="2" id="KW-0813">Transport</keyword>
<feature type="domain" description="Solute-binding protein family 5" evidence="5">
    <location>
        <begin position="78"/>
        <end position="436"/>
    </location>
</feature>
<protein>
    <submittedName>
        <fullName evidence="6">ABC transporter substrate-binding protein</fullName>
    </submittedName>
</protein>
<keyword evidence="3 4" id="KW-0732">Signal</keyword>
<evidence type="ECO:0000256" key="2">
    <source>
        <dbReference type="ARBA" id="ARBA00022448"/>
    </source>
</evidence>
<dbReference type="PANTHER" id="PTHR30290">
    <property type="entry name" value="PERIPLASMIC BINDING COMPONENT OF ABC TRANSPORTER"/>
    <property type="match status" value="1"/>
</dbReference>
<reference evidence="6 7" key="1">
    <citation type="journal article" date="2019" name="Int. J. Syst. Evol. Microbiol.">
        <title>The Global Catalogue of Microorganisms (GCM) 10K type strain sequencing project: providing services to taxonomists for standard genome sequencing and annotation.</title>
        <authorList>
            <consortium name="The Broad Institute Genomics Platform"/>
            <consortium name="The Broad Institute Genome Sequencing Center for Infectious Disease"/>
            <person name="Wu L."/>
            <person name="Ma J."/>
        </authorList>
    </citation>
    <scope>NUCLEOTIDE SEQUENCE [LARGE SCALE GENOMIC DNA]</scope>
    <source>
        <strain evidence="6 7">JCM 3325</strain>
    </source>
</reference>
<accession>A0ABN3JS24</accession>
<evidence type="ECO:0000256" key="4">
    <source>
        <dbReference type="SAM" id="SignalP"/>
    </source>
</evidence>
<comment type="caution">
    <text evidence="6">The sequence shown here is derived from an EMBL/GenBank/DDBJ whole genome shotgun (WGS) entry which is preliminary data.</text>
</comment>
<proteinExistence type="inferred from homology"/>
<evidence type="ECO:0000259" key="5">
    <source>
        <dbReference type="Pfam" id="PF00496"/>
    </source>
</evidence>
<evidence type="ECO:0000256" key="3">
    <source>
        <dbReference type="ARBA" id="ARBA00022729"/>
    </source>
</evidence>
<dbReference type="Gene3D" id="3.90.76.10">
    <property type="entry name" value="Dipeptide-binding Protein, Domain 1"/>
    <property type="match status" value="1"/>
</dbReference>
<dbReference type="InterPro" id="IPR030678">
    <property type="entry name" value="Peptide/Ni-bd"/>
</dbReference>
<evidence type="ECO:0000256" key="1">
    <source>
        <dbReference type="ARBA" id="ARBA00005695"/>
    </source>
</evidence>
<dbReference type="InterPro" id="IPR039424">
    <property type="entry name" value="SBP_5"/>
</dbReference>
<organism evidence="6 7">
    <name type="scientific">Actinomadura vinacea</name>
    <dbReference type="NCBI Taxonomy" id="115336"/>
    <lineage>
        <taxon>Bacteria</taxon>
        <taxon>Bacillati</taxon>
        <taxon>Actinomycetota</taxon>
        <taxon>Actinomycetes</taxon>
        <taxon>Streptosporangiales</taxon>
        <taxon>Thermomonosporaceae</taxon>
        <taxon>Actinomadura</taxon>
    </lineage>
</organism>
<dbReference type="Proteomes" id="UP001501231">
    <property type="component" value="Unassembled WGS sequence"/>
</dbReference>
<dbReference type="PANTHER" id="PTHR30290:SF9">
    <property type="entry name" value="OLIGOPEPTIDE-BINDING PROTEIN APPA"/>
    <property type="match status" value="1"/>
</dbReference>
<comment type="similarity">
    <text evidence="1">Belongs to the bacterial solute-binding protein 5 family.</text>
</comment>
<dbReference type="Gene3D" id="3.40.190.10">
    <property type="entry name" value="Periplasmic binding protein-like II"/>
    <property type="match status" value="1"/>
</dbReference>
<dbReference type="SUPFAM" id="SSF53850">
    <property type="entry name" value="Periplasmic binding protein-like II"/>
    <property type="match status" value="1"/>
</dbReference>
<evidence type="ECO:0000313" key="7">
    <source>
        <dbReference type="Proteomes" id="UP001501231"/>
    </source>
</evidence>
<name>A0ABN3JS24_9ACTN</name>
<dbReference type="EMBL" id="BAAARW010000023">
    <property type="protein sequence ID" value="GAA2438321.1"/>
    <property type="molecule type" value="Genomic_DNA"/>
</dbReference>